<dbReference type="AlphaFoldDB" id="A0A644WT84"/>
<dbReference type="PANTHER" id="PTHR39338">
    <property type="entry name" value="BLL5662 PROTEIN-RELATED"/>
    <property type="match status" value="1"/>
</dbReference>
<comment type="caution">
    <text evidence="1">The sequence shown here is derived from an EMBL/GenBank/DDBJ whole genome shotgun (WGS) entry which is preliminary data.</text>
</comment>
<evidence type="ECO:0008006" key="2">
    <source>
        <dbReference type="Google" id="ProtNLM"/>
    </source>
</evidence>
<dbReference type="PANTHER" id="PTHR39338:SF7">
    <property type="entry name" value="BLL6692 PROTEIN"/>
    <property type="match status" value="1"/>
</dbReference>
<sequence>MFLSLFYLLRASGLNVSPNEWLTMLEGLSMGLHASTLTGFYRLCKSVVIHSEADYDKFNYTFLEYFKGMDEQSEVPKELLSWLNHPELLKNAREGLPELTDLPKELIDQLFAKRLWDQKEEHNEGKRWIGTGGYTAYGNQGKKVGGIRVGEEAEYGSAYRIVGERRYRDWRGDNKLDARQFQVAFRRLRQLTAESDGSKETVDVNATVRKTCESGGVLKIEPGRPRKNFIKVVLFIDSGGSMEPYQLLCSTLFQSVQKAGSFKELQIYYFHNVLRKNVYLDPTCDWRSGVPLNIIFNQLSPDYRVIFVGDAIMPPEELLSGKQGGIGPIPNGSSLQSFLRFKNKYPHIIWLHPQPRPVKRSYFTKTFEVLDSYFDMYPITVDGLTCGMKQLLANH</sequence>
<reference evidence="1" key="1">
    <citation type="submission" date="2019-08" db="EMBL/GenBank/DDBJ databases">
        <authorList>
            <person name="Kucharzyk K."/>
            <person name="Murdoch R.W."/>
            <person name="Higgins S."/>
            <person name="Loffler F."/>
        </authorList>
    </citation>
    <scope>NUCLEOTIDE SEQUENCE</scope>
</reference>
<gene>
    <name evidence="1" type="ORF">SDC9_51653</name>
</gene>
<organism evidence="1">
    <name type="scientific">bioreactor metagenome</name>
    <dbReference type="NCBI Taxonomy" id="1076179"/>
    <lineage>
        <taxon>unclassified sequences</taxon>
        <taxon>metagenomes</taxon>
        <taxon>ecological metagenomes</taxon>
    </lineage>
</organism>
<name>A0A644WT84_9ZZZZ</name>
<evidence type="ECO:0000313" key="1">
    <source>
        <dbReference type="EMBL" id="MPM05364.1"/>
    </source>
</evidence>
<accession>A0A644WT84</accession>
<dbReference type="EMBL" id="VSSQ01001125">
    <property type="protein sequence ID" value="MPM05364.1"/>
    <property type="molecule type" value="Genomic_DNA"/>
</dbReference>
<protein>
    <recommendedName>
        <fullName evidence="2">VWA containing CoxE family protein</fullName>
    </recommendedName>
</protein>
<proteinExistence type="predicted"/>